<evidence type="ECO:0000256" key="1">
    <source>
        <dbReference type="ARBA" id="ARBA00022473"/>
    </source>
</evidence>
<organism evidence="5 6">
    <name type="scientific">Panagrolaimus davidi</name>
    <dbReference type="NCBI Taxonomy" id="227884"/>
    <lineage>
        <taxon>Eukaryota</taxon>
        <taxon>Metazoa</taxon>
        <taxon>Ecdysozoa</taxon>
        <taxon>Nematoda</taxon>
        <taxon>Chromadorea</taxon>
        <taxon>Rhabditida</taxon>
        <taxon>Tylenchina</taxon>
        <taxon>Panagrolaimomorpha</taxon>
        <taxon>Panagrolaimoidea</taxon>
        <taxon>Panagrolaimidae</taxon>
        <taxon>Panagrolaimus</taxon>
    </lineage>
</organism>
<dbReference type="InterPro" id="IPR001767">
    <property type="entry name" value="Hedgehog_Hint"/>
</dbReference>
<dbReference type="AlphaFoldDB" id="A0A914P2U6"/>
<dbReference type="SUPFAM" id="SSF51294">
    <property type="entry name" value="Hedgehog/intein (Hint) domain"/>
    <property type="match status" value="1"/>
</dbReference>
<keyword evidence="1" id="KW-0217">Developmental protein</keyword>
<dbReference type="PROSITE" id="PS50817">
    <property type="entry name" value="INTEIN_N_TER"/>
    <property type="match status" value="1"/>
</dbReference>
<dbReference type="InterPro" id="IPR003586">
    <property type="entry name" value="Hint_dom_C"/>
</dbReference>
<dbReference type="Pfam" id="PF01079">
    <property type="entry name" value="Hint"/>
    <property type="match status" value="1"/>
</dbReference>
<dbReference type="Gene3D" id="2.170.16.10">
    <property type="entry name" value="Hedgehog/Intein (Hint) domain"/>
    <property type="match status" value="1"/>
</dbReference>
<dbReference type="SMART" id="SM00305">
    <property type="entry name" value="HintC"/>
    <property type="match status" value="1"/>
</dbReference>
<feature type="domain" description="Hint" evidence="3">
    <location>
        <begin position="427"/>
        <end position="471"/>
    </location>
</feature>
<dbReference type="CDD" id="cd00081">
    <property type="entry name" value="Hint"/>
    <property type="match status" value="1"/>
</dbReference>
<evidence type="ECO:0000313" key="6">
    <source>
        <dbReference type="WBParaSite" id="PDA_v2.g12163.t1"/>
    </source>
</evidence>
<evidence type="ECO:0000256" key="2">
    <source>
        <dbReference type="SAM" id="MobiDB-lite"/>
    </source>
</evidence>
<evidence type="ECO:0000313" key="5">
    <source>
        <dbReference type="Proteomes" id="UP000887578"/>
    </source>
</evidence>
<feature type="domain" description="Hint" evidence="4">
    <location>
        <begin position="317"/>
        <end position="424"/>
    </location>
</feature>
<dbReference type="PANTHER" id="PTHR46706:SF12">
    <property type="entry name" value="PROTEIN QUA-1-RELATED"/>
    <property type="match status" value="1"/>
</dbReference>
<dbReference type="GO" id="GO:0016539">
    <property type="term" value="P:intein-mediated protein splicing"/>
    <property type="evidence" value="ECO:0007669"/>
    <property type="project" value="InterPro"/>
</dbReference>
<dbReference type="WBParaSite" id="PDA_v2.g12163.t1">
    <property type="protein sequence ID" value="PDA_v2.g12163.t1"/>
    <property type="gene ID" value="PDA_v2.g12163"/>
</dbReference>
<sequence length="527" mass="59054">MRLFGFNKISNQTLNPNFDICEKNLVSTKCVKDGEWIGGIEAEEYSSNKLILLCCKHEITKAAKFLDAVDLINGQIVKGGEVKMNGRVEAFDYISNIIKYINEYRNIGYKVFINRLPCSSNNKIAAAKTFRPPGISKLFQSVTLHRGEGSTGLIELESDADANITSIQLDDCLGNNNTDVSDEEADRAGPLFPPPFPNFPDATPTQPPQQRFRLYQAPIIINQIPRSHLSRIYQAPIAAADDDDDGGSSEDQNPMMMMMPPPDTPDDESDSGNHKVRLDGCAFPPPPNQNPMPPMNPVTPPVTPPTPPVPTTPTPPMQCFSGDTIVTTLNNSKKRLDELEIDEWIFSAGDGRIGFNKVISWLHRMPNINAEFLKLTLENGKSLKVTRKHFIYKIECSANETLNFKYDLIQAENILPSDCLLSLNDENVHLIPTRIYKIEIIHERGIYAPLTDSGQIIVNNIFASCYSEIDNEFLLLPLPTINEFFKNIVNYLRILYDLFIQSSNIFQNEIDLFPGIQIASELVKSML</sequence>
<dbReference type="PANTHER" id="PTHR46706">
    <property type="entry name" value="PROTEIN QUA-1-RELATED"/>
    <property type="match status" value="1"/>
</dbReference>
<keyword evidence="5" id="KW-1185">Reference proteome</keyword>
<dbReference type="SMART" id="SM00306">
    <property type="entry name" value="HintN"/>
    <property type="match status" value="1"/>
</dbReference>
<evidence type="ECO:0000259" key="4">
    <source>
        <dbReference type="SMART" id="SM00306"/>
    </source>
</evidence>
<name>A0A914P2U6_9BILA</name>
<proteinExistence type="predicted"/>
<feature type="compositionally biased region" description="Pro residues" evidence="2">
    <location>
        <begin position="283"/>
        <end position="311"/>
    </location>
</feature>
<evidence type="ECO:0000259" key="3">
    <source>
        <dbReference type="SMART" id="SM00305"/>
    </source>
</evidence>
<dbReference type="InterPro" id="IPR003587">
    <property type="entry name" value="Hint_dom_N"/>
</dbReference>
<dbReference type="InterPro" id="IPR052140">
    <property type="entry name" value="Dev_Signal_Hedgehog-like"/>
</dbReference>
<dbReference type="GO" id="GO:0016540">
    <property type="term" value="P:protein autoprocessing"/>
    <property type="evidence" value="ECO:0007669"/>
    <property type="project" value="InterPro"/>
</dbReference>
<protein>
    <submittedName>
        <fullName evidence="6">Hint domain-containing protein</fullName>
    </submittedName>
</protein>
<dbReference type="InterPro" id="IPR006141">
    <property type="entry name" value="Intein_N"/>
</dbReference>
<feature type="region of interest" description="Disordered" evidence="2">
    <location>
        <begin position="237"/>
        <end position="311"/>
    </location>
</feature>
<dbReference type="Proteomes" id="UP000887578">
    <property type="component" value="Unplaced"/>
</dbReference>
<reference evidence="6" key="1">
    <citation type="submission" date="2022-11" db="UniProtKB">
        <authorList>
            <consortium name="WormBaseParasite"/>
        </authorList>
    </citation>
    <scope>IDENTIFICATION</scope>
</reference>
<dbReference type="InterPro" id="IPR036844">
    <property type="entry name" value="Hint_dom_sf"/>
</dbReference>
<accession>A0A914P2U6</accession>